<accession>A0A1E8CMD1</accession>
<dbReference type="RefSeq" id="WP_070117770.1">
    <property type="nucleotide sequence ID" value="NZ_CAXATG010000003.1"/>
</dbReference>
<comment type="caution">
    <text evidence="1">The sequence shown here is derived from an EMBL/GenBank/DDBJ whole genome shotgun (WGS) entry which is preliminary data.</text>
</comment>
<proteinExistence type="predicted"/>
<dbReference type="STRING" id="1524254.PHACT_10745"/>
<protein>
    <recommendedName>
        <fullName evidence="3">DUF4112 domain-containing protein</fullName>
    </recommendedName>
</protein>
<dbReference type="Proteomes" id="UP000175669">
    <property type="component" value="Unassembled WGS sequence"/>
</dbReference>
<dbReference type="OrthoDB" id="513552at2"/>
<sequence length="119" mass="12894">MSSDSRSSAESLSRLMDSSVRLPGGFRIGLDGIVGLIPGVGDAATGLVSLWLLREAHREGLPKSALIRMGGNILIDTTLGAIPLVGDAFDFFWKSNTRNLRIIEKHRSKLDQSIPPRQP</sequence>
<dbReference type="InterPro" id="IPR025187">
    <property type="entry name" value="DUF4112"/>
</dbReference>
<dbReference type="PANTHER" id="PTHR35519:SF2">
    <property type="entry name" value="PH DOMAIN PROTEIN"/>
    <property type="match status" value="1"/>
</dbReference>
<keyword evidence="2" id="KW-1185">Reference proteome</keyword>
<name>A0A1E8CMD1_9GAMM</name>
<evidence type="ECO:0008006" key="3">
    <source>
        <dbReference type="Google" id="ProtNLM"/>
    </source>
</evidence>
<organism evidence="1 2">
    <name type="scientific">Pseudohongiella acticola</name>
    <dbReference type="NCBI Taxonomy" id="1524254"/>
    <lineage>
        <taxon>Bacteria</taxon>
        <taxon>Pseudomonadati</taxon>
        <taxon>Pseudomonadota</taxon>
        <taxon>Gammaproteobacteria</taxon>
        <taxon>Pseudomonadales</taxon>
        <taxon>Pseudohongiellaceae</taxon>
        <taxon>Pseudohongiella</taxon>
    </lineage>
</organism>
<dbReference type="EMBL" id="MASR01000001">
    <property type="protein sequence ID" value="OFE13553.1"/>
    <property type="molecule type" value="Genomic_DNA"/>
</dbReference>
<gene>
    <name evidence="1" type="ORF">PHACT_10745</name>
</gene>
<reference evidence="2" key="1">
    <citation type="submission" date="2016-07" db="EMBL/GenBank/DDBJ databases">
        <authorList>
            <person name="Florea S."/>
            <person name="Webb J.S."/>
            <person name="Jaromczyk J."/>
            <person name="Schardl C.L."/>
        </authorList>
    </citation>
    <scope>NUCLEOTIDE SEQUENCE [LARGE SCALE GENOMIC DNA]</scope>
    <source>
        <strain evidence="2">KCTC 42131</strain>
    </source>
</reference>
<evidence type="ECO:0000313" key="2">
    <source>
        <dbReference type="Proteomes" id="UP000175669"/>
    </source>
</evidence>
<dbReference type="AlphaFoldDB" id="A0A1E8CMD1"/>
<dbReference type="PANTHER" id="PTHR35519">
    <property type="entry name" value="MEMBRANE PROTEINS"/>
    <property type="match status" value="1"/>
</dbReference>
<dbReference type="Pfam" id="PF13430">
    <property type="entry name" value="DUF4112"/>
    <property type="match status" value="1"/>
</dbReference>
<evidence type="ECO:0000313" key="1">
    <source>
        <dbReference type="EMBL" id="OFE13553.1"/>
    </source>
</evidence>